<dbReference type="EMBL" id="BNJG01000003">
    <property type="protein sequence ID" value="GHO58697.1"/>
    <property type="molecule type" value="Genomic_DNA"/>
</dbReference>
<sequence>MERGSPWREFQPQIETICGFFVFMTVSRMPSTTAPLKMWGGSTGSLPHYKSSTKKEPKKSLHNIYTSLSGAVVLEAVMNNS</sequence>
<evidence type="ECO:0000313" key="2">
    <source>
        <dbReference type="Proteomes" id="UP000654345"/>
    </source>
</evidence>
<keyword evidence="2" id="KW-1185">Reference proteome</keyword>
<gene>
    <name evidence="1" type="ORF">KSB_71720</name>
</gene>
<proteinExistence type="predicted"/>
<organism evidence="1 2">
    <name type="scientific">Ktedonobacter robiniae</name>
    <dbReference type="NCBI Taxonomy" id="2778365"/>
    <lineage>
        <taxon>Bacteria</taxon>
        <taxon>Bacillati</taxon>
        <taxon>Chloroflexota</taxon>
        <taxon>Ktedonobacteria</taxon>
        <taxon>Ktedonobacterales</taxon>
        <taxon>Ktedonobacteraceae</taxon>
        <taxon>Ktedonobacter</taxon>
    </lineage>
</organism>
<dbReference type="Proteomes" id="UP000654345">
    <property type="component" value="Unassembled WGS sequence"/>
</dbReference>
<evidence type="ECO:0000313" key="1">
    <source>
        <dbReference type="EMBL" id="GHO58697.1"/>
    </source>
</evidence>
<accession>A0ABQ3V1M5</accession>
<reference evidence="1 2" key="1">
    <citation type="journal article" date="2021" name="Int. J. Syst. Evol. Microbiol.">
        <title>Reticulibacter mediterranei gen. nov., sp. nov., within the new family Reticulibacteraceae fam. nov., and Ktedonospora formicarum gen. nov., sp. nov., Ktedonobacter robiniae sp. nov., Dictyobacter formicarum sp. nov. and Dictyobacter arantiisoli sp. nov., belonging to the class Ktedonobacteria.</title>
        <authorList>
            <person name="Yabe S."/>
            <person name="Zheng Y."/>
            <person name="Wang C.M."/>
            <person name="Sakai Y."/>
            <person name="Abe K."/>
            <person name="Yokota A."/>
            <person name="Donadio S."/>
            <person name="Cavaletti L."/>
            <person name="Monciardini P."/>
        </authorList>
    </citation>
    <scope>NUCLEOTIDE SEQUENCE [LARGE SCALE GENOMIC DNA]</scope>
    <source>
        <strain evidence="1 2">SOSP1-30</strain>
    </source>
</reference>
<protein>
    <submittedName>
        <fullName evidence="1">Uncharacterized protein</fullName>
    </submittedName>
</protein>
<name>A0ABQ3V1M5_9CHLR</name>
<comment type="caution">
    <text evidence="1">The sequence shown here is derived from an EMBL/GenBank/DDBJ whole genome shotgun (WGS) entry which is preliminary data.</text>
</comment>